<reference evidence="2 3" key="1">
    <citation type="submission" date="2023-11" db="EMBL/GenBank/DDBJ databases">
        <title>Unpublished Manusciprt.</title>
        <authorList>
            <person name="Saticioglu I.B."/>
            <person name="Ay H."/>
            <person name="Ajmi N."/>
            <person name="Altun S."/>
            <person name="Duman M."/>
        </authorList>
    </citation>
    <scope>NUCLEOTIDE SEQUENCE [LARGE SCALE GENOMIC DNA]</scope>
    <source>
        <strain evidence="2 3">Fl-318</strain>
    </source>
</reference>
<organism evidence="2 3">
    <name type="scientific">Flavobacterium cupriresistens</name>
    <dbReference type="NCBI Taxonomy" id="2893885"/>
    <lineage>
        <taxon>Bacteria</taxon>
        <taxon>Pseudomonadati</taxon>
        <taxon>Bacteroidota</taxon>
        <taxon>Flavobacteriia</taxon>
        <taxon>Flavobacteriales</taxon>
        <taxon>Flavobacteriaceae</taxon>
        <taxon>Flavobacterium</taxon>
    </lineage>
</organism>
<dbReference type="InterPro" id="IPR020509">
    <property type="entry name" value="Uncharacterised_YnzE"/>
</dbReference>
<evidence type="ECO:0000313" key="2">
    <source>
        <dbReference type="EMBL" id="MDX6189522.1"/>
    </source>
</evidence>
<proteinExistence type="predicted"/>
<evidence type="ECO:0000256" key="1">
    <source>
        <dbReference type="SAM" id="Phobius"/>
    </source>
</evidence>
<dbReference type="Pfam" id="PF17329">
    <property type="entry name" value="DUF5367"/>
    <property type="match status" value="1"/>
</dbReference>
<feature type="transmembrane region" description="Helical" evidence="1">
    <location>
        <begin position="12"/>
        <end position="36"/>
    </location>
</feature>
<name>A0ABU4RAB3_9FLAO</name>
<accession>A0ABU4RAB3</accession>
<dbReference type="EMBL" id="JAWXVI010000005">
    <property type="protein sequence ID" value="MDX6189522.1"/>
    <property type="molecule type" value="Genomic_DNA"/>
</dbReference>
<keyword evidence="3" id="KW-1185">Reference proteome</keyword>
<keyword evidence="1" id="KW-0812">Transmembrane</keyword>
<feature type="transmembrane region" description="Helical" evidence="1">
    <location>
        <begin position="42"/>
        <end position="61"/>
    </location>
</feature>
<sequence>MSKITMMTYSKILLPGIFVWICVSLSFSLLGLIPIVKDYFNLQTLIAMMLIVLYAIIGASFHYKNSSKMHGLTLGLIMSVTALSLDVLITVPLVEIPNGRTYQSFFTSPVLWLLACINSITVYSYWKVKIKAKKHSF</sequence>
<keyword evidence="1" id="KW-1133">Transmembrane helix</keyword>
<evidence type="ECO:0000313" key="3">
    <source>
        <dbReference type="Proteomes" id="UP001273350"/>
    </source>
</evidence>
<gene>
    <name evidence="2" type="ORF">SGQ83_09195</name>
</gene>
<dbReference type="Proteomes" id="UP001273350">
    <property type="component" value="Unassembled WGS sequence"/>
</dbReference>
<feature type="transmembrane region" description="Helical" evidence="1">
    <location>
        <begin position="106"/>
        <end position="126"/>
    </location>
</feature>
<feature type="transmembrane region" description="Helical" evidence="1">
    <location>
        <begin position="73"/>
        <end position="94"/>
    </location>
</feature>
<keyword evidence="1" id="KW-0472">Membrane</keyword>
<comment type="caution">
    <text evidence="2">The sequence shown here is derived from an EMBL/GenBank/DDBJ whole genome shotgun (WGS) entry which is preliminary data.</text>
</comment>
<protein>
    <submittedName>
        <fullName evidence="2">DUF5367 family protein</fullName>
    </submittedName>
</protein>
<dbReference type="RefSeq" id="WP_230001775.1">
    <property type="nucleotide sequence ID" value="NZ_CP087134.1"/>
</dbReference>